<feature type="domain" description="C2H2-type" evidence="13">
    <location>
        <begin position="713"/>
        <end position="741"/>
    </location>
</feature>
<protein>
    <submittedName>
        <fullName evidence="14">Zinc finger protein 62 homolog</fullName>
    </submittedName>
</protein>
<dbReference type="GO" id="GO:0000978">
    <property type="term" value="F:RNA polymerase II cis-regulatory region sequence-specific DNA binding"/>
    <property type="evidence" value="ECO:0007669"/>
    <property type="project" value="TreeGrafter"/>
</dbReference>
<dbReference type="InterPro" id="IPR013087">
    <property type="entry name" value="Znf_C2H2_type"/>
</dbReference>
<dbReference type="SMART" id="SM00355">
    <property type="entry name" value="ZnF_C2H2"/>
    <property type="match status" value="15"/>
</dbReference>
<dbReference type="FunFam" id="3.30.160.60:FF:000671">
    <property type="entry name" value="Zinc finger protein 26"/>
    <property type="match status" value="1"/>
</dbReference>
<feature type="domain" description="C2H2-type" evidence="13">
    <location>
        <begin position="629"/>
        <end position="656"/>
    </location>
</feature>
<evidence type="ECO:0000256" key="11">
    <source>
        <dbReference type="PROSITE-ProRule" id="PRU00042"/>
    </source>
</evidence>
<dbReference type="FunFam" id="3.30.160.60:FF:001465">
    <property type="entry name" value="Zinc finger protein 560"/>
    <property type="match status" value="1"/>
</dbReference>
<dbReference type="FunFam" id="3.30.160.60:FF:000099">
    <property type="entry name" value="Zinc finger protein 79"/>
    <property type="match status" value="1"/>
</dbReference>
<keyword evidence="10" id="KW-0539">Nucleus</keyword>
<dbReference type="GO" id="GO:0008270">
    <property type="term" value="F:zinc ion binding"/>
    <property type="evidence" value="ECO:0007669"/>
    <property type="project" value="UniProtKB-KW"/>
</dbReference>
<dbReference type="FunFam" id="3.30.160.60:FF:000322">
    <property type="entry name" value="GDNF-inducible zinc finger protein 1"/>
    <property type="match status" value="1"/>
</dbReference>
<feature type="domain" description="C2H2-type" evidence="13">
    <location>
        <begin position="986"/>
        <end position="1013"/>
    </location>
</feature>
<keyword evidence="3" id="KW-0479">Metal-binding</keyword>
<feature type="domain" description="C2H2-type" evidence="13">
    <location>
        <begin position="827"/>
        <end position="854"/>
    </location>
</feature>
<feature type="compositionally biased region" description="Polar residues" evidence="12">
    <location>
        <begin position="325"/>
        <end position="341"/>
    </location>
</feature>
<dbReference type="GO" id="GO:0000122">
    <property type="term" value="P:negative regulation of transcription by RNA polymerase II"/>
    <property type="evidence" value="ECO:0007669"/>
    <property type="project" value="UniProtKB-ARBA"/>
</dbReference>
<dbReference type="PROSITE" id="PS00028">
    <property type="entry name" value="ZINC_FINGER_C2H2_1"/>
    <property type="match status" value="15"/>
</dbReference>
<dbReference type="PANTHER" id="PTHR24384">
    <property type="entry name" value="FINGER PUTATIVE TRANSCRIPTION FACTOR FAMILY-RELATED"/>
    <property type="match status" value="1"/>
</dbReference>
<evidence type="ECO:0000313" key="15">
    <source>
        <dbReference type="Proteomes" id="UP000694620"/>
    </source>
</evidence>
<dbReference type="PANTHER" id="PTHR24384:SF189">
    <property type="entry name" value="C2H2-TYPE DOMAIN-CONTAINING PROTEIN-RELATED"/>
    <property type="match status" value="1"/>
</dbReference>
<dbReference type="FunFam" id="3.30.160.60:FF:000446">
    <property type="entry name" value="Zinc finger protein"/>
    <property type="match status" value="1"/>
</dbReference>
<dbReference type="GO" id="GO:0000981">
    <property type="term" value="F:DNA-binding transcription factor activity, RNA polymerase II-specific"/>
    <property type="evidence" value="ECO:0007669"/>
    <property type="project" value="TreeGrafter"/>
</dbReference>
<dbReference type="Pfam" id="PF13912">
    <property type="entry name" value="zf-C2H2_6"/>
    <property type="match status" value="1"/>
</dbReference>
<feature type="compositionally biased region" description="Polar residues" evidence="12">
    <location>
        <begin position="141"/>
        <end position="152"/>
    </location>
</feature>
<feature type="domain" description="C2H2-type" evidence="13">
    <location>
        <begin position="685"/>
        <end position="712"/>
    </location>
</feature>
<feature type="compositionally biased region" description="Basic residues" evidence="12">
    <location>
        <begin position="169"/>
        <end position="179"/>
    </location>
</feature>
<feature type="compositionally biased region" description="Basic and acidic residues" evidence="12">
    <location>
        <begin position="508"/>
        <end position="517"/>
    </location>
</feature>
<feature type="region of interest" description="Disordered" evidence="12">
    <location>
        <begin position="369"/>
        <end position="623"/>
    </location>
</feature>
<keyword evidence="8" id="KW-0238">DNA-binding</keyword>
<feature type="domain" description="C2H2-type" evidence="13">
    <location>
        <begin position="799"/>
        <end position="826"/>
    </location>
</feature>
<dbReference type="FunFam" id="3.30.160.60:FF:000052">
    <property type="entry name" value="zinc finger protein 546 isoform X1"/>
    <property type="match status" value="1"/>
</dbReference>
<dbReference type="Pfam" id="PF16622">
    <property type="entry name" value="zf-C2H2_11"/>
    <property type="match status" value="1"/>
</dbReference>
<feature type="compositionally biased region" description="Low complexity" evidence="12">
    <location>
        <begin position="596"/>
        <end position="608"/>
    </location>
</feature>
<feature type="compositionally biased region" description="Basic and acidic residues" evidence="12">
    <location>
        <begin position="16"/>
        <end position="36"/>
    </location>
</feature>
<keyword evidence="15" id="KW-1185">Reference proteome</keyword>
<feature type="compositionally biased region" description="Basic and acidic residues" evidence="12">
    <location>
        <begin position="443"/>
        <end position="472"/>
    </location>
</feature>
<name>A0A8C4T6K5_ERPCA</name>
<feature type="domain" description="C2H2-type" evidence="13">
    <location>
        <begin position="766"/>
        <end position="789"/>
    </location>
</feature>
<evidence type="ECO:0000259" key="13">
    <source>
        <dbReference type="PROSITE" id="PS50157"/>
    </source>
</evidence>
<dbReference type="Proteomes" id="UP000694620">
    <property type="component" value="Chromosome 16"/>
</dbReference>
<feature type="region of interest" description="Disordered" evidence="12">
    <location>
        <begin position="1"/>
        <end position="179"/>
    </location>
</feature>
<dbReference type="GeneID" id="114666729"/>
<evidence type="ECO:0000256" key="4">
    <source>
        <dbReference type="ARBA" id="ARBA00022737"/>
    </source>
</evidence>
<dbReference type="Gene3D" id="3.30.160.60">
    <property type="entry name" value="Classic Zinc Finger"/>
    <property type="match status" value="14"/>
</dbReference>
<proteinExistence type="inferred from homology"/>
<evidence type="ECO:0000256" key="8">
    <source>
        <dbReference type="ARBA" id="ARBA00023125"/>
    </source>
</evidence>
<dbReference type="FunFam" id="3.30.160.60:FF:000135">
    <property type="entry name" value="Zinc finger protein 358"/>
    <property type="match status" value="1"/>
</dbReference>
<evidence type="ECO:0000256" key="6">
    <source>
        <dbReference type="ARBA" id="ARBA00022833"/>
    </source>
</evidence>
<feature type="compositionally biased region" description="Acidic residues" evidence="12">
    <location>
        <begin position="551"/>
        <end position="579"/>
    </location>
</feature>
<feature type="compositionally biased region" description="Low complexity" evidence="12">
    <location>
        <begin position="749"/>
        <end position="759"/>
    </location>
</feature>
<evidence type="ECO:0000256" key="2">
    <source>
        <dbReference type="ARBA" id="ARBA00006991"/>
    </source>
</evidence>
<dbReference type="Ensembl" id="ENSECRT00000028330.1">
    <property type="protein sequence ID" value="ENSECRP00000027751.1"/>
    <property type="gene ID" value="ENSECRG00000018806.1"/>
</dbReference>
<reference evidence="14" key="3">
    <citation type="submission" date="2025-09" db="UniProtKB">
        <authorList>
            <consortium name="Ensembl"/>
        </authorList>
    </citation>
    <scope>IDENTIFICATION</scope>
</reference>
<dbReference type="RefSeq" id="XP_051775773.1">
    <property type="nucleotide sequence ID" value="XM_051919813.1"/>
</dbReference>
<feature type="region of interest" description="Disordered" evidence="12">
    <location>
        <begin position="196"/>
        <end position="277"/>
    </location>
</feature>
<dbReference type="GeneTree" id="ENSGT01030000234576"/>
<dbReference type="FunFam" id="3.30.160.60:FF:000621">
    <property type="entry name" value="FLT3-interacting zinc finger 1"/>
    <property type="match status" value="1"/>
</dbReference>
<feature type="domain" description="C2H2-type" evidence="13">
    <location>
        <begin position="1014"/>
        <end position="1041"/>
    </location>
</feature>
<feature type="region of interest" description="Disordered" evidence="12">
    <location>
        <begin position="324"/>
        <end position="348"/>
    </location>
</feature>
<dbReference type="FunFam" id="3.30.160.60:FF:000557">
    <property type="entry name" value="zinc finger and SCAN domain-containing protein 29"/>
    <property type="match status" value="1"/>
</dbReference>
<feature type="domain" description="C2H2-type" evidence="13">
    <location>
        <begin position="958"/>
        <end position="985"/>
    </location>
</feature>
<evidence type="ECO:0000313" key="14">
    <source>
        <dbReference type="Ensembl" id="ENSECRP00000027751.1"/>
    </source>
</evidence>
<evidence type="ECO:0000256" key="9">
    <source>
        <dbReference type="ARBA" id="ARBA00023163"/>
    </source>
</evidence>
<accession>A0A8C4T6K5</accession>
<organism evidence="14 15">
    <name type="scientific">Erpetoichthys calabaricus</name>
    <name type="common">Rope fish</name>
    <name type="synonym">Calamoichthys calabaricus</name>
    <dbReference type="NCBI Taxonomy" id="27687"/>
    <lineage>
        <taxon>Eukaryota</taxon>
        <taxon>Metazoa</taxon>
        <taxon>Chordata</taxon>
        <taxon>Craniata</taxon>
        <taxon>Vertebrata</taxon>
        <taxon>Euteleostomi</taxon>
        <taxon>Actinopterygii</taxon>
        <taxon>Polypteriformes</taxon>
        <taxon>Polypteridae</taxon>
        <taxon>Erpetoichthys</taxon>
    </lineage>
</organism>
<keyword evidence="7" id="KW-0805">Transcription regulation</keyword>
<dbReference type="AlphaFoldDB" id="A0A8C4T6K5"/>
<evidence type="ECO:0000256" key="3">
    <source>
        <dbReference type="ARBA" id="ARBA00022723"/>
    </source>
</evidence>
<dbReference type="OrthoDB" id="3437960at2759"/>
<reference evidence="14" key="2">
    <citation type="submission" date="2025-08" db="UniProtKB">
        <authorList>
            <consortium name="Ensembl"/>
        </authorList>
    </citation>
    <scope>IDENTIFICATION</scope>
</reference>
<keyword evidence="5 11" id="KW-0863">Zinc-finger</keyword>
<gene>
    <name evidence="14" type="primary">LOC114666729</name>
</gene>
<feature type="domain" description="C2H2-type" evidence="13">
    <location>
        <begin position="883"/>
        <end position="910"/>
    </location>
</feature>
<dbReference type="PROSITE" id="PS50157">
    <property type="entry name" value="ZINC_FINGER_C2H2_2"/>
    <property type="match status" value="15"/>
</dbReference>
<feature type="domain" description="C2H2-type" evidence="13">
    <location>
        <begin position="1053"/>
        <end position="1080"/>
    </location>
</feature>
<keyword evidence="4" id="KW-0677">Repeat</keyword>
<keyword evidence="9" id="KW-0804">Transcription</keyword>
<feature type="compositionally biased region" description="Basic and acidic residues" evidence="12">
    <location>
        <begin position="372"/>
        <end position="393"/>
    </location>
</feature>
<evidence type="ECO:0000256" key="5">
    <source>
        <dbReference type="ARBA" id="ARBA00022771"/>
    </source>
</evidence>
<dbReference type="InterPro" id="IPR036236">
    <property type="entry name" value="Znf_C2H2_sf"/>
</dbReference>
<dbReference type="GO" id="GO:0005634">
    <property type="term" value="C:nucleus"/>
    <property type="evidence" value="ECO:0007669"/>
    <property type="project" value="UniProtKB-SubCell"/>
</dbReference>
<evidence type="ECO:0000256" key="12">
    <source>
        <dbReference type="SAM" id="MobiDB-lite"/>
    </source>
</evidence>
<comment type="subcellular location">
    <subcellularLocation>
        <location evidence="1">Nucleus</location>
    </subcellularLocation>
</comment>
<feature type="domain" description="C2H2-type" evidence="13">
    <location>
        <begin position="1081"/>
        <end position="1108"/>
    </location>
</feature>
<comment type="similarity">
    <text evidence="2">Belongs to the krueppel C2H2-type zinc-finger protein family.</text>
</comment>
<evidence type="ECO:0000256" key="7">
    <source>
        <dbReference type="ARBA" id="ARBA00023015"/>
    </source>
</evidence>
<feature type="compositionally biased region" description="Acidic residues" evidence="12">
    <location>
        <begin position="493"/>
        <end position="507"/>
    </location>
</feature>
<feature type="domain" description="C2H2-type" evidence="13">
    <location>
        <begin position="657"/>
        <end position="684"/>
    </location>
</feature>
<dbReference type="InterPro" id="IPR041697">
    <property type="entry name" value="Znf-C2H2_11"/>
</dbReference>
<sequence>MQPSAFSEPFPQEDTPNFKRKEYRMSTEKNQDELALKRSKMHPPASPELTTQKDCPSFLKQEGRVSTDEEEEQEERIRRYRPSLLPKRQMKKRAIHAVTKEDRWVNKEQKERSKLVKTEDKSDHSDDTEERHLSTKLPDQFANQHVSKSGSHSETDDMVCSKDVLVNRSKQRSRHLLLSDKKKRLTSKLKTDMFCKENSTQAETEEKRPSSLVSRPGVNISQGNNPRILIPGTGIKLSELGLESESSDPSDPDPAELDDLEEDLGEDEPETGLYGEKYIDEFGQNCYGKSPRKSADYFSSFITKGQSKYSGSFHPTQGVFKKMKSSCQAENEGTPNANYSEKAQDMGDVGETAEGTCFIDEFGIEHSSVTQDDAKPLTLREDNHRNVKSEAETTLHTSIKKKPNTEEVGNVENLYPLRHRVTSLHKKAKKMSSQTDPKVSCNNKKDKKADPSRNVDMETSLKSEVVSKKMVEPEASEENISYCEEDLQVKVIEDDEEEEDEDGDNSDDDKVNFEEEKKKKKDNKKYTQSTKALRSRVFINEMGQEQNKVVEEEEDFDEQEVADEDDEEEEADEEDDVSSDETYAKEKRPRRRKAVSSISSSSSSSSSSPHRKQKSRGLQGESKSKEELFHCSVCDQTFRFKSGLKRHFARHTGAKPYPCPHCPKTFKHSFNLSSHLRTHTGEKPYLCPICNKGFRDSTGLLHHHVVHTGERAHQCPVCNSRFSLRSNLQRHLRRMHKGWTPPAGSNGQENSEAALSSEGAEASTTHSCRDCPKVFTSAVKLKKHRAIIHGDWPEPPKPLPCDICGKIFRQQWELERHFMLHAGERPHGCSECGKNFATKSALARHQITHREERPFPCQLCGKTFGTPRYLKAHLETHVEGTPYECDVCHRRYSLASSLRKHKRRHQREMRLEETIKKTDSGPLVCPDCGLRFPEGAAEKLRLHSCPRPKKPKDPNEVYICSECGKTFSSSSTLRRHFTIHTGEKPFQCESCSKRFRTACLLRLHRRIHSEDRPFVCEVCTKTFRFQGALQRHRLVHERRKHVPEPEPDPRKRHICPECPKRFRSPRELRRHLLVHTGEKPYECELCSKRFKQESYLKYHRLLHAEEKPFHCGECEKSFISPYHLTRHIRDVHKIKG</sequence>
<feature type="compositionally biased region" description="Polar residues" evidence="12">
    <location>
        <begin position="431"/>
        <end position="442"/>
    </location>
</feature>
<feature type="domain" description="C2H2-type" evidence="13">
    <location>
        <begin position="1109"/>
        <end position="1136"/>
    </location>
</feature>
<evidence type="ECO:0000256" key="10">
    <source>
        <dbReference type="ARBA" id="ARBA00023242"/>
    </source>
</evidence>
<feature type="compositionally biased region" description="Acidic residues" evidence="12">
    <location>
        <begin position="245"/>
        <end position="270"/>
    </location>
</feature>
<feature type="domain" description="C2H2-type" evidence="13">
    <location>
        <begin position="855"/>
        <end position="882"/>
    </location>
</feature>
<keyword evidence="6" id="KW-0862">Zinc</keyword>
<dbReference type="InterPro" id="IPR050752">
    <property type="entry name" value="C2H2-ZF_domain"/>
</dbReference>
<reference evidence="14" key="1">
    <citation type="submission" date="2021-06" db="EMBL/GenBank/DDBJ databases">
        <authorList>
            <consortium name="Wellcome Sanger Institute Data Sharing"/>
        </authorList>
    </citation>
    <scope>NUCLEOTIDE SEQUENCE [LARGE SCALE GENOMIC DNA]</scope>
</reference>
<feature type="region of interest" description="Disordered" evidence="12">
    <location>
        <begin position="737"/>
        <end position="759"/>
    </location>
</feature>
<dbReference type="SUPFAM" id="SSF57667">
    <property type="entry name" value="beta-beta-alpha zinc fingers"/>
    <property type="match status" value="9"/>
</dbReference>
<feature type="compositionally biased region" description="Basic and acidic residues" evidence="12">
    <location>
        <begin position="98"/>
        <end position="133"/>
    </location>
</feature>
<dbReference type="Pfam" id="PF00096">
    <property type="entry name" value="zf-C2H2"/>
    <property type="match status" value="10"/>
</dbReference>
<feature type="compositionally biased region" description="Basic residues" evidence="12">
    <location>
        <begin position="417"/>
        <end position="430"/>
    </location>
</feature>
<evidence type="ECO:0000256" key="1">
    <source>
        <dbReference type="ARBA" id="ARBA00004123"/>
    </source>
</evidence>